<dbReference type="STRING" id="177199.A0A420Y7U9"/>
<dbReference type="Pfam" id="PF13499">
    <property type="entry name" value="EF-hand_7"/>
    <property type="match status" value="1"/>
</dbReference>
<evidence type="ECO:0000256" key="1">
    <source>
        <dbReference type="ARBA" id="ARBA00002238"/>
    </source>
</evidence>
<evidence type="ECO:0000256" key="8">
    <source>
        <dbReference type="ARBA" id="ARBA00022737"/>
    </source>
</evidence>
<feature type="repeat" description="Solcar" evidence="14">
    <location>
        <begin position="531"/>
        <end position="620"/>
    </location>
</feature>
<keyword evidence="7" id="KW-0479">Metal-binding</keyword>
<evidence type="ECO:0000259" key="16">
    <source>
        <dbReference type="PROSITE" id="PS50222"/>
    </source>
</evidence>
<dbReference type="PROSITE" id="PS50222">
    <property type="entry name" value="EF_HAND_2"/>
    <property type="match status" value="3"/>
</dbReference>
<dbReference type="Gene3D" id="1.50.40.10">
    <property type="entry name" value="Mitochondrial carrier domain"/>
    <property type="match status" value="1"/>
</dbReference>
<feature type="compositionally biased region" description="Pro residues" evidence="15">
    <location>
        <begin position="221"/>
        <end position="230"/>
    </location>
</feature>
<comment type="caution">
    <text evidence="17">The sequence shown here is derived from an EMBL/GenBank/DDBJ whole genome shotgun (WGS) entry which is preliminary data.</text>
</comment>
<feature type="repeat" description="Solcar" evidence="14">
    <location>
        <begin position="306"/>
        <end position="411"/>
    </location>
</feature>
<keyword evidence="13 14" id="KW-0472">Membrane</keyword>
<feature type="domain" description="EF-hand" evidence="16">
    <location>
        <begin position="58"/>
        <end position="88"/>
    </location>
</feature>
<dbReference type="PROSITE" id="PS00018">
    <property type="entry name" value="EF_HAND_1"/>
    <property type="match status" value="2"/>
</dbReference>
<dbReference type="Proteomes" id="UP000275385">
    <property type="component" value="Unassembled WGS sequence"/>
</dbReference>
<comment type="similarity">
    <text evidence="3">Belongs to the mitochondrial carrier (TC 2.A.29) family.</text>
</comment>
<dbReference type="CDD" id="cd00051">
    <property type="entry name" value="EFh"/>
    <property type="match status" value="1"/>
</dbReference>
<dbReference type="InterPro" id="IPR002048">
    <property type="entry name" value="EF_hand_dom"/>
</dbReference>
<dbReference type="InterPro" id="IPR011992">
    <property type="entry name" value="EF-hand-dom_pair"/>
</dbReference>
<evidence type="ECO:0000313" key="18">
    <source>
        <dbReference type="Proteomes" id="UP000275385"/>
    </source>
</evidence>
<keyword evidence="8" id="KW-0677">Repeat</keyword>
<dbReference type="GO" id="GO:0055085">
    <property type="term" value="P:transmembrane transport"/>
    <property type="evidence" value="ECO:0007669"/>
    <property type="project" value="InterPro"/>
</dbReference>
<evidence type="ECO:0000256" key="7">
    <source>
        <dbReference type="ARBA" id="ARBA00022723"/>
    </source>
</evidence>
<feature type="repeat" description="Solcar" evidence="14">
    <location>
        <begin position="424"/>
        <end position="513"/>
    </location>
</feature>
<dbReference type="SUPFAM" id="SSF47473">
    <property type="entry name" value="EF-hand"/>
    <property type="match status" value="1"/>
</dbReference>
<keyword evidence="11" id="KW-1133">Transmembrane helix</keyword>
<keyword evidence="10" id="KW-0106">Calcium</keyword>
<dbReference type="OrthoDB" id="270584at2759"/>
<dbReference type="GO" id="GO:0005743">
    <property type="term" value="C:mitochondrial inner membrane"/>
    <property type="evidence" value="ECO:0007669"/>
    <property type="project" value="UniProtKB-SubCell"/>
</dbReference>
<name>A0A420Y7U9_9PEZI</name>
<evidence type="ECO:0000256" key="6">
    <source>
        <dbReference type="ARBA" id="ARBA00022692"/>
    </source>
</evidence>
<dbReference type="GO" id="GO:0005509">
    <property type="term" value="F:calcium ion binding"/>
    <property type="evidence" value="ECO:0007669"/>
    <property type="project" value="InterPro"/>
</dbReference>
<feature type="domain" description="EF-hand" evidence="16">
    <location>
        <begin position="125"/>
        <end position="160"/>
    </location>
</feature>
<gene>
    <name evidence="17" type="ORF">DL546_005301</name>
</gene>
<dbReference type="PANTHER" id="PTHR24089">
    <property type="entry name" value="SOLUTE CARRIER FAMILY 25"/>
    <property type="match status" value="1"/>
</dbReference>
<feature type="region of interest" description="Disordered" evidence="15">
    <location>
        <begin position="1"/>
        <end position="21"/>
    </location>
</feature>
<evidence type="ECO:0000256" key="13">
    <source>
        <dbReference type="ARBA" id="ARBA00023136"/>
    </source>
</evidence>
<evidence type="ECO:0000256" key="2">
    <source>
        <dbReference type="ARBA" id="ARBA00004448"/>
    </source>
</evidence>
<keyword evidence="18" id="KW-1185">Reference proteome</keyword>
<evidence type="ECO:0000256" key="9">
    <source>
        <dbReference type="ARBA" id="ARBA00022792"/>
    </source>
</evidence>
<organism evidence="17 18">
    <name type="scientific">Coniochaeta pulveracea</name>
    <dbReference type="NCBI Taxonomy" id="177199"/>
    <lineage>
        <taxon>Eukaryota</taxon>
        <taxon>Fungi</taxon>
        <taxon>Dikarya</taxon>
        <taxon>Ascomycota</taxon>
        <taxon>Pezizomycotina</taxon>
        <taxon>Sordariomycetes</taxon>
        <taxon>Sordariomycetidae</taxon>
        <taxon>Coniochaetales</taxon>
        <taxon>Coniochaetaceae</taxon>
        <taxon>Coniochaeta</taxon>
    </lineage>
</organism>
<dbReference type="InterPro" id="IPR018108">
    <property type="entry name" value="MCP_transmembrane"/>
</dbReference>
<evidence type="ECO:0000256" key="15">
    <source>
        <dbReference type="SAM" id="MobiDB-lite"/>
    </source>
</evidence>
<comment type="function">
    <text evidence="1">Mitochondrial transporter that mediates uptake of thiamine pyrophosphate (ThPP) into mitochondria.</text>
</comment>
<dbReference type="InterPro" id="IPR018247">
    <property type="entry name" value="EF_Hand_1_Ca_BS"/>
</dbReference>
<reference evidence="17 18" key="1">
    <citation type="submission" date="2018-08" db="EMBL/GenBank/DDBJ databases">
        <title>Draft genome of the lignicolous fungus Coniochaeta pulveracea.</title>
        <authorList>
            <person name="Borstlap C.J."/>
            <person name="De Witt R.N."/>
            <person name="Botha A."/>
            <person name="Volschenk H."/>
        </authorList>
    </citation>
    <scope>NUCLEOTIDE SEQUENCE [LARGE SCALE GENOMIC DNA]</scope>
    <source>
        <strain evidence="17 18">CAB683</strain>
    </source>
</reference>
<dbReference type="InterPro" id="IPR023395">
    <property type="entry name" value="MCP_dom_sf"/>
</dbReference>
<feature type="domain" description="EF-hand" evidence="16">
    <location>
        <begin position="89"/>
        <end position="124"/>
    </location>
</feature>
<dbReference type="PRINTS" id="PR00926">
    <property type="entry name" value="MITOCARRIER"/>
</dbReference>
<dbReference type="PROSITE" id="PS50920">
    <property type="entry name" value="SOLCAR"/>
    <property type="match status" value="3"/>
</dbReference>
<sequence length="624" mass="68117">MKATEAVSELEMGLQESQNQRDKRVEELWDKLNPQGSAELDFKGLQKGLRRIDHPLKNADDMLKAIIRFVDSNGDGKIQYEEFRVFVEAAERQLLFLFKSIDRNGDGRLGKEELRNAFKSSGLTVPSRRLDGFFNEVDMDHDGYISFDEWRDFLLFMPTQHGTSPLEAAWSFYASFITVSSEGDSVVSDDTLEGLGTVGSSIFPALQALFGTLVKLASQPPIPKIPPKPSPSSSDSATPEPAAAQSATMATVAVAGMNELDTINTQLEDNIKNSDLQTANGVHFSQEQGQVEEATEKGQIKLTQYLPAPGYFLAGAVSGGVSRTATAPLDRLKVYLLVNTKNPISAAVDAATHGHPLSAFKTSYKPITDAVVTLWKAGGIRTFFAGNGLNVVKIMPETAIRFGSYEFAKKVLAGWEGHNDPQQINTWSKFVAGGIGGMTAQFCVYPIDTLKFRLQCETVQGGLKGNALLIRTAKNMWADGGVRAAYRGLTMGLIGMFPYSAIDIGTFEFLKNTYTRYKARYYGIHEDDATPGSVATAAIGATSGAFGATMVYPLNVLRTRLQTQGTAMHPPTYTGIWDVATRTVRNEGVRGLYKGLTPNLLKVAPALSITWVVYENSKKLMDLH</sequence>
<evidence type="ECO:0000256" key="11">
    <source>
        <dbReference type="ARBA" id="ARBA00022989"/>
    </source>
</evidence>
<protein>
    <recommendedName>
        <fullName evidence="4">Mitochondrial thiamine pyrophosphate carrier 1</fullName>
    </recommendedName>
</protein>
<dbReference type="EMBL" id="QVQW01000036">
    <property type="protein sequence ID" value="RKU43978.1"/>
    <property type="molecule type" value="Genomic_DNA"/>
</dbReference>
<evidence type="ECO:0000256" key="3">
    <source>
        <dbReference type="ARBA" id="ARBA00006375"/>
    </source>
</evidence>
<evidence type="ECO:0000256" key="5">
    <source>
        <dbReference type="ARBA" id="ARBA00022448"/>
    </source>
</evidence>
<keyword evidence="12" id="KW-0496">Mitochondrion</keyword>
<dbReference type="Pfam" id="PF13202">
    <property type="entry name" value="EF-hand_5"/>
    <property type="match status" value="1"/>
</dbReference>
<dbReference type="InterPro" id="IPR002067">
    <property type="entry name" value="MCP"/>
</dbReference>
<dbReference type="SMART" id="SM00054">
    <property type="entry name" value="EFh"/>
    <property type="match status" value="3"/>
</dbReference>
<evidence type="ECO:0000256" key="4">
    <source>
        <dbReference type="ARBA" id="ARBA00021935"/>
    </source>
</evidence>
<proteinExistence type="inferred from homology"/>
<evidence type="ECO:0000256" key="12">
    <source>
        <dbReference type="ARBA" id="ARBA00023128"/>
    </source>
</evidence>
<keyword evidence="9" id="KW-0999">Mitochondrion inner membrane</keyword>
<accession>A0A420Y7U9</accession>
<feature type="compositionally biased region" description="Low complexity" evidence="15">
    <location>
        <begin position="231"/>
        <end position="248"/>
    </location>
</feature>
<keyword evidence="6 14" id="KW-0812">Transmembrane</keyword>
<evidence type="ECO:0000256" key="14">
    <source>
        <dbReference type="PROSITE-ProRule" id="PRU00282"/>
    </source>
</evidence>
<evidence type="ECO:0000313" key="17">
    <source>
        <dbReference type="EMBL" id="RKU43978.1"/>
    </source>
</evidence>
<keyword evidence="5" id="KW-0813">Transport</keyword>
<comment type="subcellular location">
    <subcellularLocation>
        <location evidence="2">Mitochondrion inner membrane</location>
        <topology evidence="2">Multi-pass membrane protein</topology>
    </subcellularLocation>
</comment>
<feature type="region of interest" description="Disordered" evidence="15">
    <location>
        <begin position="221"/>
        <end position="248"/>
    </location>
</feature>
<dbReference type="Gene3D" id="1.10.238.10">
    <property type="entry name" value="EF-hand"/>
    <property type="match status" value="1"/>
</dbReference>
<dbReference type="SUPFAM" id="SSF103506">
    <property type="entry name" value="Mitochondrial carrier"/>
    <property type="match status" value="1"/>
</dbReference>
<dbReference type="AlphaFoldDB" id="A0A420Y7U9"/>
<dbReference type="Pfam" id="PF00153">
    <property type="entry name" value="Mito_carr"/>
    <property type="match status" value="3"/>
</dbReference>
<evidence type="ECO:0000256" key="10">
    <source>
        <dbReference type="ARBA" id="ARBA00022837"/>
    </source>
</evidence>
<dbReference type="FunFam" id="1.50.40.10:FF:000016">
    <property type="entry name" value="Solute carrier family 25 member 23"/>
    <property type="match status" value="1"/>
</dbReference>